<accession>A0ABP0XZ84</accession>
<proteinExistence type="predicted"/>
<evidence type="ECO:0000256" key="3">
    <source>
        <dbReference type="SAM" id="MobiDB-lite"/>
    </source>
</evidence>
<dbReference type="EMBL" id="OZ021744">
    <property type="protein sequence ID" value="CAK9312020.1"/>
    <property type="molecule type" value="Genomic_DNA"/>
</dbReference>
<evidence type="ECO:0008006" key="7">
    <source>
        <dbReference type="Google" id="ProtNLM"/>
    </source>
</evidence>
<feature type="transmembrane region" description="Helical" evidence="4">
    <location>
        <begin position="38"/>
        <end position="58"/>
    </location>
</feature>
<protein>
    <recommendedName>
        <fullName evidence="7">Late embryogenesis abundant protein LEA-2 subgroup domain-containing protein</fullName>
    </recommendedName>
</protein>
<keyword evidence="6" id="KW-1185">Reference proteome</keyword>
<evidence type="ECO:0000313" key="6">
    <source>
        <dbReference type="Proteomes" id="UP001642487"/>
    </source>
</evidence>
<dbReference type="InterPro" id="IPR044839">
    <property type="entry name" value="NDR1-like"/>
</dbReference>
<organism evidence="5 6">
    <name type="scientific">Citrullus colocynthis</name>
    <name type="common">colocynth</name>
    <dbReference type="NCBI Taxonomy" id="252529"/>
    <lineage>
        <taxon>Eukaryota</taxon>
        <taxon>Viridiplantae</taxon>
        <taxon>Streptophyta</taxon>
        <taxon>Embryophyta</taxon>
        <taxon>Tracheophyta</taxon>
        <taxon>Spermatophyta</taxon>
        <taxon>Magnoliopsida</taxon>
        <taxon>eudicotyledons</taxon>
        <taxon>Gunneridae</taxon>
        <taxon>Pentapetalae</taxon>
        <taxon>rosids</taxon>
        <taxon>fabids</taxon>
        <taxon>Cucurbitales</taxon>
        <taxon>Cucurbitaceae</taxon>
        <taxon>Benincaseae</taxon>
        <taxon>Citrullus</taxon>
    </lineage>
</organism>
<comment type="subcellular location">
    <subcellularLocation>
        <location evidence="1">Membrane</location>
    </subcellularLocation>
</comment>
<dbReference type="PANTHER" id="PTHR31415:SF130">
    <property type="entry name" value="NDR1_HIN1-LIKE PROTEIN 6"/>
    <property type="match status" value="1"/>
</dbReference>
<evidence type="ECO:0000256" key="2">
    <source>
        <dbReference type="ARBA" id="ARBA00023136"/>
    </source>
</evidence>
<keyword evidence="2 4" id="KW-0472">Membrane</keyword>
<evidence type="ECO:0000313" key="5">
    <source>
        <dbReference type="EMBL" id="CAK9312020.1"/>
    </source>
</evidence>
<reference evidence="5 6" key="1">
    <citation type="submission" date="2024-03" db="EMBL/GenBank/DDBJ databases">
        <authorList>
            <person name="Gkanogiannis A."/>
            <person name="Becerra Lopez-Lavalle L."/>
        </authorList>
    </citation>
    <scope>NUCLEOTIDE SEQUENCE [LARGE SCALE GENOMIC DNA]</scope>
</reference>
<gene>
    <name evidence="5" type="ORF">CITCOLO1_LOCUS3696</name>
</gene>
<sequence length="207" mass="23054">MGSTTTEGEALSSSKQSSSVQQHGTAKRTRLLRITGRSLLGVMILVGLAIIICWLIVFPKTPHLIVESGQVTPQSLTDRKLKATIAFTVKSYNPNKRASIHMDSMKMIVTDMGQTFSSAIPNFIQPPANQTVLTSAVQGSFIYPFGHMKELVLMEGINPELRFSAKVSYTYERWTSKRRSLEVYCNHLRLKINGSTPFDNTKCKVDL</sequence>
<feature type="region of interest" description="Disordered" evidence="3">
    <location>
        <begin position="1"/>
        <end position="27"/>
    </location>
</feature>
<name>A0ABP0XZ84_9ROSI</name>
<keyword evidence="4" id="KW-1133">Transmembrane helix</keyword>
<evidence type="ECO:0000256" key="1">
    <source>
        <dbReference type="ARBA" id="ARBA00004370"/>
    </source>
</evidence>
<evidence type="ECO:0000256" key="4">
    <source>
        <dbReference type="SAM" id="Phobius"/>
    </source>
</evidence>
<feature type="compositionally biased region" description="Low complexity" evidence="3">
    <location>
        <begin position="12"/>
        <end position="22"/>
    </location>
</feature>
<keyword evidence="4" id="KW-0812">Transmembrane</keyword>
<dbReference type="PANTHER" id="PTHR31415">
    <property type="entry name" value="OS05G0367900 PROTEIN"/>
    <property type="match status" value="1"/>
</dbReference>
<dbReference type="Proteomes" id="UP001642487">
    <property type="component" value="Chromosome 10"/>
</dbReference>